<dbReference type="Proteomes" id="UP001596230">
    <property type="component" value="Unassembled WGS sequence"/>
</dbReference>
<sequence>MKKSVVVLQNPPEEKVKKKRIRDPQRTRAYILEMALTEFAERGYEGARIDTIAGQSQTNKSLIYKYFESKEALYAACLEQTYENMRASQHEIQLDEPDPIESMRKLIESTFDTFVSNPRLVRILTHENVHHARFLKQAKNVKHLYTPLLEKMAYVLQKGQQKGVFRAGVDLKNLYISISSLGYFYFSNIHTLSIVLEEDLLKKQNIRKQRKQAVEMVLAYLTVPDDLSANHS</sequence>
<name>A0ABW1VVP2_9GAMM</name>
<dbReference type="InterPro" id="IPR001647">
    <property type="entry name" value="HTH_TetR"/>
</dbReference>
<protein>
    <submittedName>
        <fullName evidence="4">TetR/AcrR family transcriptional regulator</fullName>
    </submittedName>
</protein>
<dbReference type="PROSITE" id="PS50977">
    <property type="entry name" value="HTH_TETR_2"/>
    <property type="match status" value="1"/>
</dbReference>
<feature type="DNA-binding region" description="H-T-H motif" evidence="2">
    <location>
        <begin position="48"/>
        <end position="67"/>
    </location>
</feature>
<feature type="domain" description="HTH tetR-type" evidence="3">
    <location>
        <begin position="25"/>
        <end position="85"/>
    </location>
</feature>
<evidence type="ECO:0000256" key="1">
    <source>
        <dbReference type="ARBA" id="ARBA00023125"/>
    </source>
</evidence>
<dbReference type="InterPro" id="IPR036271">
    <property type="entry name" value="Tet_transcr_reg_TetR-rel_C_sf"/>
</dbReference>
<proteinExistence type="predicted"/>
<keyword evidence="5" id="KW-1185">Reference proteome</keyword>
<dbReference type="Pfam" id="PF00440">
    <property type="entry name" value="TetR_N"/>
    <property type="match status" value="1"/>
</dbReference>
<dbReference type="InterPro" id="IPR009057">
    <property type="entry name" value="Homeodomain-like_sf"/>
</dbReference>
<dbReference type="RefSeq" id="WP_385946783.1">
    <property type="nucleotide sequence ID" value="NZ_JBHSUB010000006.1"/>
</dbReference>
<reference evidence="5" key="1">
    <citation type="journal article" date="2019" name="Int. J. Syst. Evol. Microbiol.">
        <title>The Global Catalogue of Microorganisms (GCM) 10K type strain sequencing project: providing services to taxonomists for standard genome sequencing and annotation.</title>
        <authorList>
            <consortium name="The Broad Institute Genomics Platform"/>
            <consortium name="The Broad Institute Genome Sequencing Center for Infectious Disease"/>
            <person name="Wu L."/>
            <person name="Ma J."/>
        </authorList>
    </citation>
    <scope>NUCLEOTIDE SEQUENCE [LARGE SCALE GENOMIC DNA]</scope>
    <source>
        <strain evidence="5">CGMCC 1.18518</strain>
    </source>
</reference>
<organism evidence="4 5">
    <name type="scientific">Tatumella terrea</name>
    <dbReference type="NCBI Taxonomy" id="419007"/>
    <lineage>
        <taxon>Bacteria</taxon>
        <taxon>Pseudomonadati</taxon>
        <taxon>Pseudomonadota</taxon>
        <taxon>Gammaproteobacteria</taxon>
        <taxon>Enterobacterales</taxon>
        <taxon>Erwiniaceae</taxon>
        <taxon>Tatumella</taxon>
    </lineage>
</organism>
<evidence type="ECO:0000313" key="4">
    <source>
        <dbReference type="EMBL" id="MFC6377353.1"/>
    </source>
</evidence>
<evidence type="ECO:0000313" key="5">
    <source>
        <dbReference type="Proteomes" id="UP001596230"/>
    </source>
</evidence>
<dbReference type="SUPFAM" id="SSF46689">
    <property type="entry name" value="Homeodomain-like"/>
    <property type="match status" value="1"/>
</dbReference>
<dbReference type="InterPro" id="IPR041474">
    <property type="entry name" value="NicS_C"/>
</dbReference>
<gene>
    <name evidence="4" type="ORF">ACFP9W_04495</name>
</gene>
<dbReference type="PANTHER" id="PTHR30328">
    <property type="entry name" value="TRANSCRIPTIONAL REPRESSOR"/>
    <property type="match status" value="1"/>
</dbReference>
<dbReference type="Gene3D" id="1.10.357.10">
    <property type="entry name" value="Tetracycline Repressor, domain 2"/>
    <property type="match status" value="1"/>
</dbReference>
<dbReference type="SUPFAM" id="SSF48498">
    <property type="entry name" value="Tetracyclin repressor-like, C-terminal domain"/>
    <property type="match status" value="1"/>
</dbReference>
<dbReference type="InterPro" id="IPR050109">
    <property type="entry name" value="HTH-type_TetR-like_transc_reg"/>
</dbReference>
<accession>A0ABW1VVP2</accession>
<dbReference type="PRINTS" id="PR00455">
    <property type="entry name" value="HTHTETR"/>
</dbReference>
<dbReference type="PANTHER" id="PTHR30328:SF54">
    <property type="entry name" value="HTH-TYPE TRANSCRIPTIONAL REPRESSOR SCO4008"/>
    <property type="match status" value="1"/>
</dbReference>
<comment type="caution">
    <text evidence="4">The sequence shown here is derived from an EMBL/GenBank/DDBJ whole genome shotgun (WGS) entry which is preliminary data.</text>
</comment>
<keyword evidence="1 2" id="KW-0238">DNA-binding</keyword>
<evidence type="ECO:0000256" key="2">
    <source>
        <dbReference type="PROSITE-ProRule" id="PRU00335"/>
    </source>
</evidence>
<dbReference type="EMBL" id="JBHSUB010000006">
    <property type="protein sequence ID" value="MFC6377353.1"/>
    <property type="molecule type" value="Genomic_DNA"/>
</dbReference>
<dbReference type="Pfam" id="PF17938">
    <property type="entry name" value="TetR_C_29"/>
    <property type="match status" value="1"/>
</dbReference>
<evidence type="ECO:0000259" key="3">
    <source>
        <dbReference type="PROSITE" id="PS50977"/>
    </source>
</evidence>